<dbReference type="InterPro" id="IPR018201">
    <property type="entry name" value="Ketoacyl_synth_AS"/>
</dbReference>
<dbReference type="SMART" id="SM00822">
    <property type="entry name" value="PKS_KR"/>
    <property type="match status" value="1"/>
</dbReference>
<keyword evidence="2" id="KW-0597">Phosphoprotein</keyword>
<dbReference type="Proteomes" id="UP000240971">
    <property type="component" value="Unassembled WGS sequence"/>
</dbReference>
<feature type="domain" description="N-acetyltransferase" evidence="6">
    <location>
        <begin position="511"/>
        <end position="711"/>
    </location>
</feature>
<dbReference type="PROSITE" id="PS00012">
    <property type="entry name" value="PHOSPHOPANTETHEINE"/>
    <property type="match status" value="1"/>
</dbReference>
<dbReference type="InterPro" id="IPR020806">
    <property type="entry name" value="PKS_PP-bd"/>
</dbReference>
<dbReference type="InterPro" id="IPR032821">
    <property type="entry name" value="PKS_assoc"/>
</dbReference>
<dbReference type="Gene3D" id="1.10.1240.100">
    <property type="match status" value="1"/>
</dbReference>
<dbReference type="OrthoDB" id="4317020at2"/>
<name>A0A2P8HPN1_CHINA</name>
<dbReference type="GO" id="GO:0006633">
    <property type="term" value="P:fatty acid biosynthetic process"/>
    <property type="evidence" value="ECO:0007669"/>
    <property type="project" value="InterPro"/>
</dbReference>
<dbReference type="SMART" id="SM01294">
    <property type="entry name" value="PKS_PP_betabranch"/>
    <property type="match status" value="1"/>
</dbReference>
<dbReference type="Pfam" id="PF23526">
    <property type="entry name" value="AprA_N"/>
    <property type="match status" value="1"/>
</dbReference>
<dbReference type="SMART" id="SM00825">
    <property type="entry name" value="PKS_KS"/>
    <property type="match status" value="2"/>
</dbReference>
<dbReference type="SMART" id="SM00823">
    <property type="entry name" value="PKS_PP"/>
    <property type="match status" value="2"/>
</dbReference>
<evidence type="ECO:0000256" key="3">
    <source>
        <dbReference type="ARBA" id="ARBA00022679"/>
    </source>
</evidence>
<feature type="domain" description="Ketosynthase family 3 (KS3)" evidence="7">
    <location>
        <begin position="2057"/>
        <end position="2462"/>
    </location>
</feature>
<evidence type="ECO:0000256" key="4">
    <source>
        <dbReference type="ARBA" id="ARBA00054155"/>
    </source>
</evidence>
<dbReference type="Gene3D" id="3.40.630.30">
    <property type="match status" value="1"/>
</dbReference>
<evidence type="ECO:0000313" key="8">
    <source>
        <dbReference type="EMBL" id="PSL48183.1"/>
    </source>
</evidence>
<dbReference type="Pfam" id="PF08659">
    <property type="entry name" value="KR"/>
    <property type="match status" value="1"/>
</dbReference>
<evidence type="ECO:0000256" key="2">
    <source>
        <dbReference type="ARBA" id="ARBA00022553"/>
    </source>
</evidence>
<accession>A0A2P8HPN1</accession>
<dbReference type="GO" id="GO:0005737">
    <property type="term" value="C:cytoplasm"/>
    <property type="evidence" value="ECO:0007669"/>
    <property type="project" value="TreeGrafter"/>
</dbReference>
<dbReference type="Pfam" id="PF23589">
    <property type="entry name" value="WHD_AprA"/>
    <property type="match status" value="1"/>
</dbReference>
<dbReference type="GO" id="GO:0005886">
    <property type="term" value="C:plasma membrane"/>
    <property type="evidence" value="ECO:0007669"/>
    <property type="project" value="TreeGrafter"/>
</dbReference>
<dbReference type="CDD" id="cd00833">
    <property type="entry name" value="PKS"/>
    <property type="match status" value="2"/>
</dbReference>
<dbReference type="Pfam" id="PF00550">
    <property type="entry name" value="PP-binding"/>
    <property type="match status" value="2"/>
</dbReference>
<dbReference type="SUPFAM" id="SSF53901">
    <property type="entry name" value="Thiolase-like"/>
    <property type="match status" value="2"/>
</dbReference>
<dbReference type="PANTHER" id="PTHR43775">
    <property type="entry name" value="FATTY ACID SYNTHASE"/>
    <property type="match status" value="1"/>
</dbReference>
<dbReference type="RefSeq" id="WP_106528583.1">
    <property type="nucleotide sequence ID" value="NZ_PYAW01000002.1"/>
</dbReference>
<dbReference type="GO" id="GO:0031177">
    <property type="term" value="F:phosphopantetheine binding"/>
    <property type="evidence" value="ECO:0007669"/>
    <property type="project" value="InterPro"/>
</dbReference>
<dbReference type="Pfam" id="PF00109">
    <property type="entry name" value="ketoacyl-synt"/>
    <property type="match status" value="2"/>
</dbReference>
<dbReference type="Pfam" id="PF16197">
    <property type="entry name" value="KAsynt_C_assoc"/>
    <property type="match status" value="1"/>
</dbReference>
<reference evidence="8 9" key="1">
    <citation type="submission" date="2018-03" db="EMBL/GenBank/DDBJ databases">
        <title>Genomic Encyclopedia of Archaeal and Bacterial Type Strains, Phase II (KMG-II): from individual species to whole genera.</title>
        <authorList>
            <person name="Goeker M."/>
        </authorList>
    </citation>
    <scope>NUCLEOTIDE SEQUENCE [LARGE SCALE GENOMIC DNA]</scope>
    <source>
        <strain evidence="8 9">DSM 24859</strain>
    </source>
</reference>
<comment type="caution">
    <text evidence="8">The sequence shown here is derived from an EMBL/GenBank/DDBJ whole genome shotgun (WGS) entry which is preliminary data.</text>
</comment>
<keyword evidence="3 8" id="KW-0808">Transferase</keyword>
<dbReference type="InterPro" id="IPR036291">
    <property type="entry name" value="NAD(P)-bd_dom_sf"/>
</dbReference>
<dbReference type="Gene3D" id="3.40.47.10">
    <property type="match status" value="2"/>
</dbReference>
<evidence type="ECO:0000259" key="6">
    <source>
        <dbReference type="PROSITE" id="PS51186"/>
    </source>
</evidence>
<proteinExistence type="predicted"/>
<evidence type="ECO:0000259" key="7">
    <source>
        <dbReference type="PROSITE" id="PS52004"/>
    </source>
</evidence>
<gene>
    <name evidence="8" type="ORF">CLV51_1021047</name>
</gene>
<dbReference type="CDD" id="cd08953">
    <property type="entry name" value="KR_2_SDR_x"/>
    <property type="match status" value="1"/>
</dbReference>
<dbReference type="Gene3D" id="1.10.1200.10">
    <property type="entry name" value="ACP-like"/>
    <property type="match status" value="2"/>
</dbReference>
<dbReference type="SUPFAM" id="SSF55729">
    <property type="entry name" value="Acyl-CoA N-acyltransferases (Nat)"/>
    <property type="match status" value="1"/>
</dbReference>
<dbReference type="InterPro" id="IPR000182">
    <property type="entry name" value="GNAT_dom"/>
</dbReference>
<keyword evidence="1" id="KW-0596">Phosphopantetheine</keyword>
<dbReference type="PROSITE" id="PS52004">
    <property type="entry name" value="KS3_2"/>
    <property type="match status" value="2"/>
</dbReference>
<dbReference type="InterPro" id="IPR014030">
    <property type="entry name" value="Ketoacyl_synth_N"/>
</dbReference>
<dbReference type="InterPro" id="IPR056393">
    <property type="entry name" value="AprA-like_MT2"/>
</dbReference>
<feature type="domain" description="Carrier" evidence="5">
    <location>
        <begin position="1937"/>
        <end position="2014"/>
    </location>
</feature>
<dbReference type="InterPro" id="IPR036736">
    <property type="entry name" value="ACP-like_sf"/>
</dbReference>
<keyword evidence="9" id="KW-1185">Reference proteome</keyword>
<dbReference type="FunFam" id="3.40.47.10:FF:000019">
    <property type="entry name" value="Polyketide synthase type I"/>
    <property type="match status" value="1"/>
</dbReference>
<feature type="domain" description="Ketosynthase family 3 (KS3)" evidence="7">
    <location>
        <begin position="844"/>
        <end position="1269"/>
    </location>
</feature>
<evidence type="ECO:0000313" key="9">
    <source>
        <dbReference type="Proteomes" id="UP000240971"/>
    </source>
</evidence>
<dbReference type="InterPro" id="IPR006162">
    <property type="entry name" value="Ppantetheine_attach_site"/>
</dbReference>
<dbReference type="InterPro" id="IPR020841">
    <property type="entry name" value="PKS_Beta-ketoAc_synthase_dom"/>
</dbReference>
<dbReference type="GO" id="GO:0071770">
    <property type="term" value="P:DIM/DIP cell wall layer assembly"/>
    <property type="evidence" value="ECO:0007669"/>
    <property type="project" value="TreeGrafter"/>
</dbReference>
<evidence type="ECO:0000259" key="5">
    <source>
        <dbReference type="PROSITE" id="PS50075"/>
    </source>
</evidence>
<dbReference type="InterPro" id="IPR050091">
    <property type="entry name" value="PKS_NRPS_Biosynth_Enz"/>
</dbReference>
<dbReference type="GO" id="GO:0004312">
    <property type="term" value="F:fatty acid synthase activity"/>
    <property type="evidence" value="ECO:0007669"/>
    <property type="project" value="TreeGrafter"/>
</dbReference>
<feature type="domain" description="Carrier" evidence="5">
    <location>
        <begin position="729"/>
        <end position="804"/>
    </location>
</feature>
<dbReference type="EMBL" id="PYAW01000002">
    <property type="protein sequence ID" value="PSL48183.1"/>
    <property type="molecule type" value="Genomic_DNA"/>
</dbReference>
<protein>
    <submittedName>
        <fullName evidence="8">Acyl transferase domain-containing protein</fullName>
    </submittedName>
</protein>
<comment type="function">
    <text evidence="4">Involved in production of the polyketide antibiotic thailandamide.</text>
</comment>
<sequence>MLTVLNNYAHGLVAIPVIDSCIKKGLFLILQEDAYISFAVLTKKSAANAGHLRIALQMLESIGWVSKNEQDGYRLHREIASYQYIPPDIMELMDFPFNAYIDDTSGKYSLDKWINCVVNQWNAPHTLISAFLDGMLVVPLLLALKEKKLLPPDIPKDGMLFSSLASSVRAEIIRLFLNKGWALQKETGVHISDMGHYLADRIFITATVVSYKPMLRQIDEVIFGNCAAVFARDNVDSEQHVDRTLNVQGSGFQHEKYFSGMEDIIVRLFNREPFEKQPRYIADMGCGNGALLKKIYEIIRDKTLRGKVLDTYPITMIGADFNSEALVETAITLNSIDHKLVKGDIGDPAQMIADLKKMGIEDVENILHVRSFLDHDRPYIPPPDNAEDIFPLSGNGVYADAKGNEIPVNEVLQSLIAHLQRWSSVIGNHGLILLEVHCLAPAVIRNFTDKCESLHFDAYHRFSQQLLVEADTFIMAAARVGLFPHPDFFAKYPRTMPFCRITLSYLERRDYIVRYARKEDLPALIKLEKDCWPAYLCTTASALEKRLAHYPEGQMVLQLNGEIVGVVYSQRIEKLSDLENVVAATIEDLHRNDGSIIQLLGLNILPEWQHGNFGDQLLEFMLQQCSLLQGVETVAGITRCKDYQHHTVIDYNAYIHLENERGTLVDTTLRFHAMHGAEIVKPVAGYRPGDHHNKGYGVLITYDVYRRKRKDISTETQADEKILQTRNKDAVTAFVTNTILLILRKPDDYGFSLERPLMEMGLDSADLLELSEKISHEYKIRLEPSFFFEHSSGTQIINYLAVNEAVVKTIMTAPVKEEQQQKITASQQEQPSFEPPQLTAEADNKAVAIIGVSCRLPGNINNKEQFWKLLQEGRSAIGKLPADRWEWPAGIDPLHTHKGIDNGGFLQEIDTFDAAFFRITPKEAELMDPQQRILMEMSWECLEDAGYPARSLAGSATGVFIGASGTDYNRLLDKHPEHTDAHYGIGASMSMLPNRISYFYDLHGPSIQLDTACSSSLVAVHEAVKSLRSGECEQALVGGIHIMCHPVNSIAYYKAGMLAEDGRCKTFDNAANGYVRAEGAVLLLLKPLEKALLDQDHVYAVIKGSAVNHGGLAGGVTVPNPARQAALMTAAFRDADVLPETISYIETHGTGTPLGDPIEITGLKDAFGNKNIRPVAWCGLGAVKTNLGHLEAASGITGLLKVLLCMQYKQLPASLHFHEQNTRFSIADSPFYFISTHQPWHLTEKQMLRRAGVSSFGSGGTNAHVVLEEVDSPIKADDHTTPYYLICLSAKTATALLQKQKDLLYWLENEEKDNSISAISAGLMLRRQHFGLRIAYVVRNKEALKEKINEVLTKGHTTAFFKEDVHEKTKQIQPLFVQLGQTIIKELNNNIKTDAASYSDKLMVLAELYTKGYELDWKSFFVNVPPVALPTYPFDRERYWLPEVFKANTANISSRSGLHETNAASRRSYFLEKQWQIAPAVAESPARGAVLILSDRSTRSLANLVAAYFSGSNIFYTDEGQLPTVLQQPYCGCINLLGCGTASVQDLGWLTLLQQLIEQDNGTGLMLLAVSRGLESPEAHSQQLSGALSAGLFRMLQSEYKQLRSRHMDAAMTIDEIILASLIAAEFSLGSREPEVMYRQDGQRYSTVLSQITLPATNSIQFGPEEVLLITGGTRGLGALCAVHFVKHYGVKRLVLCGREPLPPRDTWHSYTTDSITGVKIAGIQHLESLGAQVEVLTVPLTDKMAFTQALSAAELRLGPVRGVIHSAGMTDPHNPAFIRKRMTDITAVLSPKVNGLDVLYNIFKEKPLHCFVLFSSVSAALPVLGAGQSDYVMGNAYMDYLSTVHQGHCPLISIQWGNWKETGMGEVKGAAYATTGLHALLNEEGLSLLDQVLASGRRGVLLAAVADPNVFDPARLLLVPQVTAPHTVPAVTATSNNQSGVLHWLLKLFGRELKIPIEKLDADTPFHDYGVDSILLTQLLREINKEIPEVLDPSLLFEYPSLSSLAVWLESNHGTTLSAVFKNTVVENNRIPVEVIPVKAVNVISNTMFAPVNHHDNDIAVIGMSCRFAGADNLDDYWKLLSEGRSSLSVLSGQEWHAESSPVFGGLLKDKDLFDPGFFLLPESDVAAMDPQALILLEESLRALCHAGYSHTELKGHPVGVYIGGRSQHQPSAAALLSARNPIVAAGQNYLAANVSHFFDLRGPAVVIDTACSSSLVALHMAAQALQTGAISTALVGGVNLLQPGGATELFQQRGLLNHGNVFHVFDARAAGVLLSEGAGMLVVKRLADAQVAGDCIYGVIKSVAVNNDGRTAGPASPNLQAQKDVMLQALARSGYQPGEISYIETNGSGSAVTDLLELKAIEEVYRNGSRKKCVLGSIKPNIGHPLSAEGMAGLIKVLLMLHHGEMVPFLSGQQPMQHYDIAASPFSFCREHAAWDSSPAVAGINCFADGGTNAHVVVTTAPASESNNICRQPLPIPALNKRLVKHAAIPVVSVDKKKNPIPVNSLMPAPMIWETF</sequence>
<dbReference type="Gene3D" id="3.40.50.720">
    <property type="entry name" value="NAD(P)-binding Rossmann-like Domain"/>
    <property type="match status" value="1"/>
</dbReference>
<organism evidence="8 9">
    <name type="scientific">Chitinophaga niastensis</name>
    <dbReference type="NCBI Taxonomy" id="536980"/>
    <lineage>
        <taxon>Bacteria</taxon>
        <taxon>Pseudomonadati</taxon>
        <taxon>Bacteroidota</taxon>
        <taxon>Chitinophagia</taxon>
        <taxon>Chitinophagales</taxon>
        <taxon>Chitinophagaceae</taxon>
        <taxon>Chitinophaga</taxon>
    </lineage>
</organism>
<dbReference type="InterPro" id="IPR013968">
    <property type="entry name" value="PKS_KR"/>
</dbReference>
<dbReference type="SUPFAM" id="SSF47336">
    <property type="entry name" value="ACP-like"/>
    <property type="match status" value="2"/>
</dbReference>
<dbReference type="PROSITE" id="PS50075">
    <property type="entry name" value="CARRIER"/>
    <property type="match status" value="2"/>
</dbReference>
<dbReference type="GO" id="GO:0004315">
    <property type="term" value="F:3-oxoacyl-[acyl-carrier-protein] synthase activity"/>
    <property type="evidence" value="ECO:0007669"/>
    <property type="project" value="InterPro"/>
</dbReference>
<dbReference type="PROSITE" id="PS51186">
    <property type="entry name" value="GNAT"/>
    <property type="match status" value="1"/>
</dbReference>
<dbReference type="SUPFAM" id="SSF51735">
    <property type="entry name" value="NAD(P)-binding Rossmann-fold domains"/>
    <property type="match status" value="2"/>
</dbReference>
<dbReference type="InterPro" id="IPR009081">
    <property type="entry name" value="PP-bd_ACP"/>
</dbReference>
<dbReference type="InterPro" id="IPR056395">
    <property type="entry name" value="WH_AprA"/>
</dbReference>
<dbReference type="InterPro" id="IPR057326">
    <property type="entry name" value="KR_dom"/>
</dbReference>
<dbReference type="InterPro" id="IPR016039">
    <property type="entry name" value="Thiolase-like"/>
</dbReference>
<dbReference type="InterPro" id="IPR016181">
    <property type="entry name" value="Acyl_CoA_acyltransferase"/>
</dbReference>
<dbReference type="PROSITE" id="PS00606">
    <property type="entry name" value="KS3_1"/>
    <property type="match status" value="2"/>
</dbReference>
<dbReference type="Pfam" id="PF02801">
    <property type="entry name" value="Ketoacyl-synt_C"/>
    <property type="match status" value="2"/>
</dbReference>
<dbReference type="Pfam" id="PF23525">
    <property type="entry name" value="Methyltransf_36"/>
    <property type="match status" value="1"/>
</dbReference>
<dbReference type="PANTHER" id="PTHR43775:SF37">
    <property type="entry name" value="SI:DKEY-61P9.11"/>
    <property type="match status" value="1"/>
</dbReference>
<evidence type="ECO:0000256" key="1">
    <source>
        <dbReference type="ARBA" id="ARBA00022450"/>
    </source>
</evidence>
<dbReference type="InterPro" id="IPR056394">
    <property type="entry name" value="AprA-like_N"/>
</dbReference>
<dbReference type="InterPro" id="IPR014031">
    <property type="entry name" value="Ketoacyl_synth_C"/>
</dbReference>